<evidence type="ECO:0000313" key="2">
    <source>
        <dbReference type="Proteomes" id="UP000824782"/>
    </source>
</evidence>
<comment type="caution">
    <text evidence="1">The sequence shown here is derived from an EMBL/GenBank/DDBJ whole genome shotgun (WGS) entry which is preliminary data.</text>
</comment>
<dbReference type="GO" id="GO:0051607">
    <property type="term" value="P:defense response to virus"/>
    <property type="evidence" value="ECO:0007669"/>
    <property type="project" value="TreeGrafter"/>
</dbReference>
<evidence type="ECO:0000313" key="1">
    <source>
        <dbReference type="EMBL" id="KAG8537838.1"/>
    </source>
</evidence>
<dbReference type="InterPro" id="IPR050135">
    <property type="entry name" value="dGTPase-like"/>
</dbReference>
<proteinExistence type="predicted"/>
<dbReference type="Gene3D" id="1.10.3210.10">
    <property type="entry name" value="Hypothetical protein af1432"/>
    <property type="match status" value="1"/>
</dbReference>
<dbReference type="PANTHER" id="PTHR11373:SF4">
    <property type="entry name" value="DEOXYNUCLEOSIDE TRIPHOSPHATE TRIPHOSPHOHYDROLASE SAMHD1"/>
    <property type="match status" value="1"/>
</dbReference>
<name>A0AAV6YVM8_ENGPU</name>
<feature type="non-terminal residue" evidence="1">
    <location>
        <position position="86"/>
    </location>
</feature>
<dbReference type="GO" id="GO:0006203">
    <property type="term" value="P:dGTP catabolic process"/>
    <property type="evidence" value="ECO:0007669"/>
    <property type="project" value="TreeGrafter"/>
</dbReference>
<dbReference type="AlphaFoldDB" id="A0AAV6YVM8"/>
<dbReference type="PANTHER" id="PTHR11373">
    <property type="entry name" value="DEOXYNUCLEOSIDE TRIPHOSPHATE TRIPHOSPHOHYDROLASE"/>
    <property type="match status" value="1"/>
</dbReference>
<protein>
    <submittedName>
        <fullName evidence="1">Uncharacterized protein</fullName>
    </submittedName>
</protein>
<organism evidence="1 2">
    <name type="scientific">Engystomops pustulosus</name>
    <name type="common">Tungara frog</name>
    <name type="synonym">Physalaemus pustulosus</name>
    <dbReference type="NCBI Taxonomy" id="76066"/>
    <lineage>
        <taxon>Eukaryota</taxon>
        <taxon>Metazoa</taxon>
        <taxon>Chordata</taxon>
        <taxon>Craniata</taxon>
        <taxon>Vertebrata</taxon>
        <taxon>Euteleostomi</taxon>
        <taxon>Amphibia</taxon>
        <taxon>Batrachia</taxon>
        <taxon>Anura</taxon>
        <taxon>Neobatrachia</taxon>
        <taxon>Hyloidea</taxon>
        <taxon>Leptodactylidae</taxon>
        <taxon>Leiuperinae</taxon>
        <taxon>Engystomops</taxon>
    </lineage>
</organism>
<dbReference type="EMBL" id="WNYA01026124">
    <property type="protein sequence ID" value="KAG8537838.1"/>
    <property type="molecule type" value="Genomic_DNA"/>
</dbReference>
<dbReference type="GO" id="GO:0008832">
    <property type="term" value="F:dGTPase activity"/>
    <property type="evidence" value="ECO:0007669"/>
    <property type="project" value="TreeGrafter"/>
</dbReference>
<keyword evidence="2" id="KW-1185">Reference proteome</keyword>
<gene>
    <name evidence="1" type="ORF">GDO81_023730</name>
</gene>
<dbReference type="SUPFAM" id="SSF109604">
    <property type="entry name" value="HD-domain/PDEase-like"/>
    <property type="match status" value="1"/>
</dbReference>
<dbReference type="GO" id="GO:0045088">
    <property type="term" value="P:regulation of innate immune response"/>
    <property type="evidence" value="ECO:0007669"/>
    <property type="project" value="TreeGrafter"/>
</dbReference>
<feature type="non-terminal residue" evidence="1">
    <location>
        <position position="1"/>
    </location>
</feature>
<reference evidence="1" key="1">
    <citation type="thesis" date="2020" institute="ProQuest LLC" country="789 East Eisenhower Parkway, Ann Arbor, MI, USA">
        <title>Comparative Genomics and Chromosome Evolution.</title>
        <authorList>
            <person name="Mudd A.B."/>
        </authorList>
    </citation>
    <scope>NUCLEOTIDE SEQUENCE</scope>
    <source>
        <strain evidence="1">237g6f4</strain>
        <tissue evidence="1">Blood</tissue>
    </source>
</reference>
<dbReference type="GO" id="GO:0005634">
    <property type="term" value="C:nucleus"/>
    <property type="evidence" value="ECO:0007669"/>
    <property type="project" value="TreeGrafter"/>
</dbReference>
<dbReference type="Proteomes" id="UP000824782">
    <property type="component" value="Unassembled WGS sequence"/>
</dbReference>
<accession>A0AAV6YVM8</accession>
<sequence>ITDAFLKAHPHIQIKGSGEEYYTISGAVDDMDAYTLLTDNIFQQILHSTDENLKEARDILDRIQRRELYVFVGETKRDAHSQTDIM</sequence>